<feature type="repeat" description="PPR" evidence="2">
    <location>
        <begin position="74"/>
        <end position="108"/>
    </location>
</feature>
<organism evidence="3 4">
    <name type="scientific">Dendrobium thyrsiflorum</name>
    <name type="common">Pinecone-like raceme dendrobium</name>
    <name type="synonym">Orchid</name>
    <dbReference type="NCBI Taxonomy" id="117978"/>
    <lineage>
        <taxon>Eukaryota</taxon>
        <taxon>Viridiplantae</taxon>
        <taxon>Streptophyta</taxon>
        <taxon>Embryophyta</taxon>
        <taxon>Tracheophyta</taxon>
        <taxon>Spermatophyta</taxon>
        <taxon>Magnoliopsida</taxon>
        <taxon>Liliopsida</taxon>
        <taxon>Asparagales</taxon>
        <taxon>Orchidaceae</taxon>
        <taxon>Epidendroideae</taxon>
        <taxon>Malaxideae</taxon>
        <taxon>Dendrobiinae</taxon>
        <taxon>Dendrobium</taxon>
    </lineage>
</organism>
<dbReference type="FunFam" id="1.25.40.10:FF:000090">
    <property type="entry name" value="Pentatricopeptide repeat-containing protein, chloroplastic"/>
    <property type="match status" value="1"/>
</dbReference>
<feature type="repeat" description="PPR" evidence="2">
    <location>
        <begin position="275"/>
        <end position="309"/>
    </location>
</feature>
<protein>
    <recommendedName>
        <fullName evidence="5">Pentatricopeptide repeat-containing protein</fullName>
    </recommendedName>
</protein>
<dbReference type="InterPro" id="IPR011990">
    <property type="entry name" value="TPR-like_helical_dom_sf"/>
</dbReference>
<name>A0ABD0USB4_DENTH</name>
<dbReference type="Gene3D" id="1.25.40.10">
    <property type="entry name" value="Tetratricopeptide repeat domain"/>
    <property type="match status" value="2"/>
</dbReference>
<keyword evidence="1" id="KW-0677">Repeat</keyword>
<dbReference type="Pfam" id="PF01535">
    <property type="entry name" value="PPR"/>
    <property type="match status" value="3"/>
</dbReference>
<evidence type="ECO:0000313" key="4">
    <source>
        <dbReference type="Proteomes" id="UP001552299"/>
    </source>
</evidence>
<evidence type="ECO:0000313" key="3">
    <source>
        <dbReference type="EMBL" id="KAL0913251.1"/>
    </source>
</evidence>
<proteinExistence type="predicted"/>
<dbReference type="EMBL" id="JANQDX010000013">
    <property type="protein sequence ID" value="KAL0913251.1"/>
    <property type="molecule type" value="Genomic_DNA"/>
</dbReference>
<gene>
    <name evidence="3" type="ORF">M5K25_016697</name>
</gene>
<dbReference type="InterPro" id="IPR046960">
    <property type="entry name" value="PPR_At4g14850-like_plant"/>
</dbReference>
<dbReference type="AlphaFoldDB" id="A0ABD0USB4"/>
<accession>A0ABD0USB4</accession>
<feature type="repeat" description="PPR" evidence="2">
    <location>
        <begin position="173"/>
        <end position="209"/>
    </location>
</feature>
<dbReference type="PANTHER" id="PTHR47926">
    <property type="entry name" value="PENTATRICOPEPTIDE REPEAT-CONTAINING PROTEIN"/>
    <property type="match status" value="1"/>
</dbReference>
<dbReference type="NCBIfam" id="TIGR00756">
    <property type="entry name" value="PPR"/>
    <property type="match status" value="2"/>
</dbReference>
<evidence type="ECO:0008006" key="5">
    <source>
        <dbReference type="Google" id="ProtNLM"/>
    </source>
</evidence>
<dbReference type="Proteomes" id="UP001552299">
    <property type="component" value="Unassembled WGS sequence"/>
</dbReference>
<dbReference type="Pfam" id="PF13041">
    <property type="entry name" value="PPR_2"/>
    <property type="match status" value="1"/>
</dbReference>
<dbReference type="PROSITE" id="PS51375">
    <property type="entry name" value="PPR"/>
    <property type="match status" value="3"/>
</dbReference>
<comment type="caution">
    <text evidence="3">The sequence shown here is derived from an EMBL/GenBank/DDBJ whole genome shotgun (WGS) entry which is preliminary data.</text>
</comment>
<sequence>MLQWPLFSLPRERSRLLCAFSASSSPHALKQILARAIISGLFAEPFVSARIVAAVAASDLSLAQLAFDASPRRSAFSYSSMIRAHSAGPTPSSSLVLFSRMLHSGFYPDRFVFPFLLRASARSLWPPSFIHAFSLRHGLDGDTHVATSLLHAYASSGFFGCARKVFDEMPQRSEVTWSAIISCCARSQQQQQEDGLFLFTQMISTGVRPNADTFIVALSCCAGLGSLTHGKALHSLSIRLLSQLFEVATALINMYARCGSLNCALKVFNGIKKKDSSTWTAMIGGLAMHGCGERAVAFFDKMVEEKERHLQPDGLTFTAVLHACSHSGLVQTGIRIFNDMNSVYCIEPRMEHYGVMVDMLGRAGRFEEAERVVVSMPFEPNRIVLGSLLHACLVRGELAYAERLERSFLGLGFGVEEEEENDEFGGGFFVGLSNLYAGACRWEKVGRLREEMVERRVRKDSAFSLLEVDGKVHRFLVGDVSHPLTFVINQMLHSINDDILLN</sequence>
<dbReference type="InterPro" id="IPR002885">
    <property type="entry name" value="PPR_rpt"/>
</dbReference>
<keyword evidence="4" id="KW-1185">Reference proteome</keyword>
<evidence type="ECO:0000256" key="1">
    <source>
        <dbReference type="ARBA" id="ARBA00022737"/>
    </source>
</evidence>
<reference evidence="3 4" key="1">
    <citation type="journal article" date="2024" name="Plant Biotechnol. J.">
        <title>Dendrobium thyrsiflorum genome and its molecular insights into genes involved in important horticultural traits.</title>
        <authorList>
            <person name="Chen B."/>
            <person name="Wang J.Y."/>
            <person name="Zheng P.J."/>
            <person name="Li K.L."/>
            <person name="Liang Y.M."/>
            <person name="Chen X.F."/>
            <person name="Zhang C."/>
            <person name="Zhao X."/>
            <person name="He X."/>
            <person name="Zhang G.Q."/>
            <person name="Liu Z.J."/>
            <person name="Xu Q."/>
        </authorList>
    </citation>
    <scope>NUCLEOTIDE SEQUENCE [LARGE SCALE GENOMIC DNA]</scope>
    <source>
        <strain evidence="3">GZMU011</strain>
    </source>
</reference>
<evidence type="ECO:0000256" key="2">
    <source>
        <dbReference type="PROSITE-ProRule" id="PRU00708"/>
    </source>
</evidence>